<dbReference type="Pfam" id="PF00106">
    <property type="entry name" value="adh_short"/>
    <property type="match status" value="1"/>
</dbReference>
<dbReference type="AlphaFoldDB" id="A0A1L7XKR6"/>
<keyword evidence="4" id="KW-1185">Reference proteome</keyword>
<evidence type="ECO:0000256" key="1">
    <source>
        <dbReference type="ARBA" id="ARBA00006484"/>
    </source>
</evidence>
<dbReference type="STRING" id="576137.A0A1L7XKR6"/>
<dbReference type="GO" id="GO:0016491">
    <property type="term" value="F:oxidoreductase activity"/>
    <property type="evidence" value="ECO:0007669"/>
    <property type="project" value="UniProtKB-KW"/>
</dbReference>
<evidence type="ECO:0000313" key="4">
    <source>
        <dbReference type="Proteomes" id="UP000184330"/>
    </source>
</evidence>
<dbReference type="InterPro" id="IPR036291">
    <property type="entry name" value="NAD(P)-bd_dom_sf"/>
</dbReference>
<dbReference type="OrthoDB" id="191139at2759"/>
<accession>A0A1L7XKR6</accession>
<organism evidence="3 4">
    <name type="scientific">Phialocephala subalpina</name>
    <dbReference type="NCBI Taxonomy" id="576137"/>
    <lineage>
        <taxon>Eukaryota</taxon>
        <taxon>Fungi</taxon>
        <taxon>Dikarya</taxon>
        <taxon>Ascomycota</taxon>
        <taxon>Pezizomycotina</taxon>
        <taxon>Leotiomycetes</taxon>
        <taxon>Helotiales</taxon>
        <taxon>Mollisiaceae</taxon>
        <taxon>Phialocephala</taxon>
        <taxon>Phialocephala fortinii species complex</taxon>
    </lineage>
</organism>
<dbReference type="PANTHER" id="PTHR24320:SF283">
    <property type="entry name" value="RETINOL DEHYDROGENASE 11"/>
    <property type="match status" value="1"/>
</dbReference>
<name>A0A1L7XKR6_9HELO</name>
<evidence type="ECO:0000313" key="3">
    <source>
        <dbReference type="EMBL" id="CZR65651.1"/>
    </source>
</evidence>
<reference evidence="3 4" key="1">
    <citation type="submission" date="2016-03" db="EMBL/GenBank/DDBJ databases">
        <authorList>
            <person name="Ploux O."/>
        </authorList>
    </citation>
    <scope>NUCLEOTIDE SEQUENCE [LARGE SCALE GENOMIC DNA]</scope>
    <source>
        <strain evidence="3 4">UAMH 11012</strain>
    </source>
</reference>
<dbReference type="PANTHER" id="PTHR24320">
    <property type="entry name" value="RETINOL DEHYDROGENASE"/>
    <property type="match status" value="1"/>
</dbReference>
<comment type="similarity">
    <text evidence="1">Belongs to the short-chain dehydrogenases/reductases (SDR) family.</text>
</comment>
<dbReference type="SUPFAM" id="SSF51735">
    <property type="entry name" value="NAD(P)-binding Rossmann-fold domains"/>
    <property type="match status" value="1"/>
</dbReference>
<dbReference type="EMBL" id="FJOG01000032">
    <property type="protein sequence ID" value="CZR65651.1"/>
    <property type="molecule type" value="Genomic_DNA"/>
</dbReference>
<proteinExistence type="inferred from homology"/>
<dbReference type="InterPro" id="IPR002347">
    <property type="entry name" value="SDR_fam"/>
</dbReference>
<gene>
    <name evidence="3" type="ORF">PAC_15551</name>
</gene>
<sequence length="363" mass="39768">MVEFNINTEGIEVVNAFPSQVSGKTFLITGPSEGGVGAETALSLAHGSPSTILLLGRDNAKIQPTIDAIAKLNPSINVKFIPIDLTSFFSVRTAATTILSDTSIPKIDYLINNAAIMAAPYALTVDGYESQLQTNHLSHFLLTNLLLSSSKLTSTAKIINVSSAAHMTSDIRYESTDFEKGEKYVQWYAYGQSKTANLLFTTELNKRFKEKGLKLRSFAPTPGAADSKLSRFVTEEMREQGMKAWIAAGRGPMVRKSLQQGAASYLRAALDPSLLEQDLVFIDNCQPVAVSPTELSAYAVDEENAKKLWALSEEMVGEKFECTLRHLLNPNNTTPQPLMSRDPLPKPPHNLLLNTFLSHHPLL</sequence>
<protein>
    <submittedName>
        <fullName evidence="3">Related to double substrate-specificity short chain dehydrogenase/reductase 2</fullName>
    </submittedName>
</protein>
<dbReference type="Gene3D" id="3.40.50.720">
    <property type="entry name" value="NAD(P)-binding Rossmann-like Domain"/>
    <property type="match status" value="1"/>
</dbReference>
<dbReference type="Proteomes" id="UP000184330">
    <property type="component" value="Unassembled WGS sequence"/>
</dbReference>
<keyword evidence="2" id="KW-0560">Oxidoreductase</keyword>
<evidence type="ECO:0000256" key="2">
    <source>
        <dbReference type="ARBA" id="ARBA00023002"/>
    </source>
</evidence>